<protein>
    <recommendedName>
        <fullName evidence="2">DUF4283 domain-containing protein</fullName>
    </recommendedName>
</protein>
<dbReference type="EMBL" id="JAIVGD010000003">
    <property type="protein sequence ID" value="KAH0776180.1"/>
    <property type="molecule type" value="Genomic_DNA"/>
</dbReference>
<gene>
    <name evidence="3" type="ORF">KY290_007591</name>
</gene>
<keyword evidence="4" id="KW-1185">Reference proteome</keyword>
<comment type="caution">
    <text evidence="3">The sequence shown here is derived from an EMBL/GenBank/DDBJ whole genome shotgun (WGS) entry which is preliminary data.</text>
</comment>
<evidence type="ECO:0000313" key="3">
    <source>
        <dbReference type="EMBL" id="KAH0776180.1"/>
    </source>
</evidence>
<dbReference type="PANTHER" id="PTHR31286:SF165">
    <property type="entry name" value="DUF4283 DOMAIN-CONTAINING PROTEIN"/>
    <property type="match status" value="1"/>
</dbReference>
<dbReference type="PANTHER" id="PTHR31286">
    <property type="entry name" value="GLYCINE-RICH CELL WALL STRUCTURAL PROTEIN 1.8-LIKE"/>
    <property type="match status" value="1"/>
</dbReference>
<feature type="domain" description="DUF4283" evidence="2">
    <location>
        <begin position="31"/>
        <end position="74"/>
    </location>
</feature>
<reference evidence="3 4" key="1">
    <citation type="journal article" date="2021" name="bioRxiv">
        <title>Chromosome-scale and haplotype-resolved genome assembly of a tetraploid potato cultivar.</title>
        <authorList>
            <person name="Sun H."/>
            <person name="Jiao W.-B."/>
            <person name="Krause K."/>
            <person name="Campoy J.A."/>
            <person name="Goel M."/>
            <person name="Folz-Donahue K."/>
            <person name="Kukat C."/>
            <person name="Huettel B."/>
            <person name="Schneeberger K."/>
        </authorList>
    </citation>
    <scope>NUCLEOTIDE SEQUENCE [LARGE SCALE GENOMIC DNA]</scope>
    <source>
        <strain evidence="3">SolTubOtavaFocal</strain>
        <tissue evidence="3">Leaves</tissue>
    </source>
</reference>
<name>A0ABQ7W6H6_SOLTU</name>
<evidence type="ECO:0000259" key="2">
    <source>
        <dbReference type="Pfam" id="PF14111"/>
    </source>
</evidence>
<accession>A0ABQ7W6H6</accession>
<dbReference type="Proteomes" id="UP000826656">
    <property type="component" value="Unassembled WGS sequence"/>
</dbReference>
<proteinExistence type="predicted"/>
<evidence type="ECO:0000256" key="1">
    <source>
        <dbReference type="SAM" id="MobiDB-lite"/>
    </source>
</evidence>
<dbReference type="InterPro" id="IPR040256">
    <property type="entry name" value="At4g02000-like"/>
</dbReference>
<dbReference type="InterPro" id="IPR025558">
    <property type="entry name" value="DUF4283"/>
</dbReference>
<dbReference type="Pfam" id="PF14111">
    <property type="entry name" value="DUF4283"/>
    <property type="match status" value="1"/>
</dbReference>
<sequence>MLEQKSGESHLSPPSSAHSWSKIMGRGKQLRVNKGVFLVRFHCQESRSKVVESGVQMFDQKPVVVKPWRPEIELNKEVIEKVPIWIRLVGLDIKY</sequence>
<evidence type="ECO:0000313" key="4">
    <source>
        <dbReference type="Proteomes" id="UP000826656"/>
    </source>
</evidence>
<feature type="region of interest" description="Disordered" evidence="1">
    <location>
        <begin position="1"/>
        <end position="22"/>
    </location>
</feature>
<organism evidence="3 4">
    <name type="scientific">Solanum tuberosum</name>
    <name type="common">Potato</name>
    <dbReference type="NCBI Taxonomy" id="4113"/>
    <lineage>
        <taxon>Eukaryota</taxon>
        <taxon>Viridiplantae</taxon>
        <taxon>Streptophyta</taxon>
        <taxon>Embryophyta</taxon>
        <taxon>Tracheophyta</taxon>
        <taxon>Spermatophyta</taxon>
        <taxon>Magnoliopsida</taxon>
        <taxon>eudicotyledons</taxon>
        <taxon>Gunneridae</taxon>
        <taxon>Pentapetalae</taxon>
        <taxon>asterids</taxon>
        <taxon>lamiids</taxon>
        <taxon>Solanales</taxon>
        <taxon>Solanaceae</taxon>
        <taxon>Solanoideae</taxon>
        <taxon>Solaneae</taxon>
        <taxon>Solanum</taxon>
    </lineage>
</organism>